<evidence type="ECO:0000256" key="2">
    <source>
        <dbReference type="ARBA" id="ARBA00023043"/>
    </source>
</evidence>
<feature type="region of interest" description="Disordered" evidence="3">
    <location>
        <begin position="644"/>
        <end position="769"/>
    </location>
</feature>
<dbReference type="Gene3D" id="1.25.40.20">
    <property type="entry name" value="Ankyrin repeat-containing domain"/>
    <property type="match status" value="1"/>
</dbReference>
<keyword evidence="2" id="KW-0040">ANK repeat</keyword>
<reference evidence="4 5" key="1">
    <citation type="submission" date="2024-04" db="EMBL/GenBank/DDBJ databases">
        <title>Tritrichomonas musculus Genome.</title>
        <authorList>
            <person name="Alves-Ferreira E."/>
            <person name="Grigg M."/>
            <person name="Lorenzi H."/>
            <person name="Galac M."/>
        </authorList>
    </citation>
    <scope>NUCLEOTIDE SEQUENCE [LARGE SCALE GENOMIC DNA]</scope>
    <source>
        <strain evidence="4 5">EAF2021</strain>
    </source>
</reference>
<evidence type="ECO:0000313" key="5">
    <source>
        <dbReference type="Proteomes" id="UP001470230"/>
    </source>
</evidence>
<dbReference type="InterPro" id="IPR002110">
    <property type="entry name" value="Ankyrin_rpt"/>
</dbReference>
<comment type="caution">
    <text evidence="4">The sequence shown here is derived from an EMBL/GenBank/DDBJ whole genome shotgun (WGS) entry which is preliminary data.</text>
</comment>
<evidence type="ECO:0000256" key="3">
    <source>
        <dbReference type="SAM" id="MobiDB-lite"/>
    </source>
</evidence>
<protein>
    <recommendedName>
        <fullName evidence="6">DUF3447 domain-containing protein</fullName>
    </recommendedName>
</protein>
<dbReference type="Proteomes" id="UP001470230">
    <property type="component" value="Unassembled WGS sequence"/>
</dbReference>
<dbReference type="SMART" id="SM00248">
    <property type="entry name" value="ANK"/>
    <property type="match status" value="6"/>
</dbReference>
<dbReference type="EMBL" id="JAPFFF010000027">
    <property type="protein sequence ID" value="KAK8848169.1"/>
    <property type="molecule type" value="Genomic_DNA"/>
</dbReference>
<evidence type="ECO:0008006" key="6">
    <source>
        <dbReference type="Google" id="ProtNLM"/>
    </source>
</evidence>
<evidence type="ECO:0000313" key="4">
    <source>
        <dbReference type="EMBL" id="KAK8848169.1"/>
    </source>
</evidence>
<dbReference type="PANTHER" id="PTHR24198">
    <property type="entry name" value="ANKYRIN REPEAT AND PROTEIN KINASE DOMAIN-CONTAINING PROTEIN"/>
    <property type="match status" value="1"/>
</dbReference>
<dbReference type="SUPFAM" id="SSF48403">
    <property type="entry name" value="Ankyrin repeat"/>
    <property type="match status" value="2"/>
</dbReference>
<accession>A0ABR2HJX3</accession>
<proteinExistence type="predicted"/>
<organism evidence="4 5">
    <name type="scientific">Tritrichomonas musculus</name>
    <dbReference type="NCBI Taxonomy" id="1915356"/>
    <lineage>
        <taxon>Eukaryota</taxon>
        <taxon>Metamonada</taxon>
        <taxon>Parabasalia</taxon>
        <taxon>Tritrichomonadida</taxon>
        <taxon>Tritrichomonadidae</taxon>
        <taxon>Tritrichomonas</taxon>
    </lineage>
</organism>
<dbReference type="InterPro" id="IPR036770">
    <property type="entry name" value="Ankyrin_rpt-contain_sf"/>
</dbReference>
<feature type="compositionally biased region" description="Acidic residues" evidence="3">
    <location>
        <begin position="649"/>
        <end position="659"/>
    </location>
</feature>
<dbReference type="PANTHER" id="PTHR24198:SF165">
    <property type="entry name" value="ANKYRIN REPEAT-CONTAINING PROTEIN-RELATED"/>
    <property type="match status" value="1"/>
</dbReference>
<evidence type="ECO:0000256" key="1">
    <source>
        <dbReference type="ARBA" id="ARBA00022737"/>
    </source>
</evidence>
<keyword evidence="5" id="KW-1185">Reference proteome</keyword>
<name>A0ABR2HJX3_9EUKA</name>
<gene>
    <name evidence="4" type="ORF">M9Y10_019225</name>
</gene>
<sequence>MFVYQNDYRKADFIQQITENQQSSDKFITIILNDQIQIRCPKKLACSLSKKIRIMLKTEKASQDTKTSSNESGEINSLNIYIDDLFTLLNQDLGNINQKDSRKKDIYENELKKQKAYYEKQLTLLFNGFDIAISHQYISKIEKISNELEIVSLIDQLKNDYNIPELHETQHELDVLRTIETFLFSLTEENIEKMIPQALSLFYQTRPEFFCLVLLNQCLIQSKSIEVFVYLFEEILNMIDYISKINETKERKTGRSQESESLIRMLENILRKSLKFCSTYGAYRPEMDVAHEMFPQEYFYLCQLLYSRKLISYRIFKDSFINANWQTMSFYSQDDAPNNISIDPHKIFITKNQYITISDFQQDFTDENCRYKHKSKEKVEEMIKQHKSQYIHKIKLDDNDNVNNDEYVNWITLYLEGESPNPISKAIRNDDLETFQFFVNSKFNNLEEFSYKYGSIKRSIYERKSIINKNVKPIEYAAFFGSEKCFKYLLMNECRLDLAAKYAIAGSNSEIIHICHQQNSSFKDSLILSIRYHRWEITEWLLETLNVCFNALPVVKLCINCGNFNSLHFIIENLLMKKAMTNEFLNELIIVQSMYYMKYEYGFLVTSYKAEISINFEDNLAIFWHEPFFSYIFDKIVPKRIENEKETENENENENSENEIENKNPETENKNPETENKNPETENKNPENENKNPENENKNPENENKNPETENKNPENENKNPETENKNPETEKEEANKAKDHIKDENSEEIKDEKECVNNDKEEGLGGQSLELYDDEDDEINYILRKERASIFYDIPPEMVELVFILQNHFFQINSVPYRSLSPLHVSIENDDNKFLRLLLKHSEIDLNYSTFEHPNPLFYSIKLRNMYAFRIFLKHPKISTISPSSAVTLVSKQFDVTNGDEKGNDILIEMLSIVLKKFQIDQKNNSTFSTIGIFVAYQRHAYRVLEKLILSSNVELNVQNSKGMAILHMAIIDNDRYVFNLLISANNEKERVDLNLRDQIVYKKTEFYKTFKNDKTPIMLCFMHEREEFFDILLDKKSVDILICDSEGNTLTMLIIRNSNNPLVLLKKLFDKKKTDFLKSLQIDPIKVFIQFCSIQKVTTKIQILRKIS</sequence>
<keyword evidence="1" id="KW-0677">Repeat</keyword>
<feature type="compositionally biased region" description="Basic and acidic residues" evidence="3">
    <location>
        <begin position="660"/>
        <end position="764"/>
    </location>
</feature>